<evidence type="ECO:0000313" key="1">
    <source>
        <dbReference type="EMBL" id="RCJ36305.1"/>
    </source>
</evidence>
<dbReference type="AlphaFoldDB" id="A0A367RIL9"/>
<sequence length="62" mass="7159">MNLLYVPNYGERWRNGEAIAIEFMESMVNQVISKQFVKKTAEADRVCDRILLTVGEIAHCRT</sequence>
<reference evidence="1 2" key="1">
    <citation type="submission" date="2016-04" db="EMBL/GenBank/DDBJ databases">
        <authorList>
            <person name="Evans L.H."/>
            <person name="Alamgir A."/>
            <person name="Owens N."/>
            <person name="Weber N.D."/>
            <person name="Virtaneva K."/>
            <person name="Barbian K."/>
            <person name="Babar A."/>
            <person name="Rosenke K."/>
        </authorList>
    </citation>
    <scope>NUCLEOTIDE SEQUENCE [LARGE SCALE GENOMIC DNA]</scope>
    <source>
        <strain evidence="1">NIES-2108</strain>
    </source>
</reference>
<gene>
    <name evidence="1" type="ORF">A6769_16530</name>
</gene>
<proteinExistence type="predicted"/>
<dbReference type="Proteomes" id="UP000252085">
    <property type="component" value="Unassembled WGS sequence"/>
</dbReference>
<accession>A0A367RIL9</accession>
<dbReference type="EMBL" id="LXQE01000149">
    <property type="protein sequence ID" value="RCJ36305.1"/>
    <property type="molecule type" value="Genomic_DNA"/>
</dbReference>
<protein>
    <submittedName>
        <fullName evidence="1">Uncharacterized protein</fullName>
    </submittedName>
</protein>
<organism evidence="1 2">
    <name type="scientific">Nostoc punctiforme NIES-2108</name>
    <dbReference type="NCBI Taxonomy" id="1356359"/>
    <lineage>
        <taxon>Bacteria</taxon>
        <taxon>Bacillati</taxon>
        <taxon>Cyanobacteriota</taxon>
        <taxon>Cyanophyceae</taxon>
        <taxon>Nostocales</taxon>
        <taxon>Nostocaceae</taxon>
        <taxon>Nostoc</taxon>
    </lineage>
</organism>
<name>A0A367RIL9_NOSPU</name>
<comment type="caution">
    <text evidence="1">The sequence shown here is derived from an EMBL/GenBank/DDBJ whole genome shotgun (WGS) entry which is preliminary data.</text>
</comment>
<evidence type="ECO:0000313" key="2">
    <source>
        <dbReference type="Proteomes" id="UP000252085"/>
    </source>
</evidence>